<dbReference type="Proteomes" id="UP000471465">
    <property type="component" value="Unassembled WGS sequence"/>
</dbReference>
<evidence type="ECO:0000313" key="3">
    <source>
        <dbReference type="Proteomes" id="UP000471465"/>
    </source>
</evidence>
<feature type="region of interest" description="Disordered" evidence="1">
    <location>
        <begin position="22"/>
        <end position="42"/>
    </location>
</feature>
<gene>
    <name evidence="2" type="ORF">FQV37_1520</name>
</gene>
<dbReference type="AlphaFoldDB" id="A0A6N7BUH0"/>
<sequence length="42" mass="4895">MSHQQIITHQITSQLQNITAAPNTQYNHYHDARYRANSGNDR</sequence>
<protein>
    <submittedName>
        <fullName evidence="2">Uncharacterized protein</fullName>
    </submittedName>
</protein>
<organism evidence="2 3">
    <name type="scientific">Psychrobacter nivimaris</name>
    <dbReference type="NCBI Taxonomy" id="281738"/>
    <lineage>
        <taxon>Bacteria</taxon>
        <taxon>Pseudomonadati</taxon>
        <taxon>Pseudomonadota</taxon>
        <taxon>Gammaproteobacteria</taxon>
        <taxon>Moraxellales</taxon>
        <taxon>Moraxellaceae</taxon>
        <taxon>Psychrobacter</taxon>
    </lineage>
</organism>
<proteinExistence type="predicted"/>
<feature type="compositionally biased region" description="Basic and acidic residues" evidence="1">
    <location>
        <begin position="28"/>
        <end position="42"/>
    </location>
</feature>
<comment type="caution">
    <text evidence="2">The sequence shown here is derived from an EMBL/GenBank/DDBJ whole genome shotgun (WGS) entry which is preliminary data.</text>
</comment>
<keyword evidence="3" id="KW-1185">Reference proteome</keyword>
<name>A0A6N7BUH0_9GAMM</name>
<reference evidence="2 3" key="1">
    <citation type="submission" date="2019-09" db="EMBL/GenBank/DDBJ databases">
        <title>Draft genome sequence of Psychrobacter nivimaris LAMA 639, in search for biotechnological relevant genes.</title>
        <authorList>
            <person name="Lima A.O.S."/>
            <person name="Staloch B.E.K."/>
            <person name="Freitas R.C."/>
            <person name="Niero H."/>
            <person name="Silva M.A.C."/>
        </authorList>
    </citation>
    <scope>NUCLEOTIDE SEQUENCE [LARGE SCALE GENOMIC DNA]</scope>
    <source>
        <strain evidence="2 3">LAMA 639</strain>
    </source>
</reference>
<evidence type="ECO:0000313" key="2">
    <source>
        <dbReference type="EMBL" id="KAF0568008.1"/>
    </source>
</evidence>
<evidence type="ECO:0000256" key="1">
    <source>
        <dbReference type="SAM" id="MobiDB-lite"/>
    </source>
</evidence>
<dbReference type="EMBL" id="VZIZ01000029">
    <property type="protein sequence ID" value="KAF0568008.1"/>
    <property type="molecule type" value="Genomic_DNA"/>
</dbReference>
<accession>A0A6N7BUH0</accession>